<dbReference type="PANTHER" id="PTHR42935:SF1">
    <property type="entry name" value="SLR0930 PROTEIN"/>
    <property type="match status" value="1"/>
</dbReference>
<sequence>MTKNKIINAKIALDSLSTYRGLLQDKVLNELNGLLTYLLSQEKEISTIINKYNDFYYCLINSNSTNTFKSYIINCILFDTNVFSKAAEIKEFSSINNCIKNAVVNDLLCLQRIASLSAEDIKSYLKETNLHWDYEINVVMALPVWDFKDYISSNSKINSIFEEFNTSEDWNLCIEKLADFYKENGTGIFAKYKGFVWEKQNSIGRLKGIDAPDPIRISDLIEYNFERKIIVENTLSFLKGNSANNILLYGDRGTGKSSTVKALLNEYCDQGLRIIELQKAFVSDFSEVIRAIKNSSLKFIVFIDDLAFEDNEENYTALKAVLEGGLESTPKNLIIYATSNRRHLIKETHSGREDEIHSSDAMQEKLSLADRFGITVTFLSPDQNKYLEIVEGMVRNRGLIIEKEQLKKQALVWEMRYNGRSPRTAKQFVDWLEGQLN</sequence>
<accession>A0A161WI29</accession>
<dbReference type="EMBL" id="LWAE01000003">
    <property type="protein sequence ID" value="KZL91365.1"/>
    <property type="molecule type" value="Genomic_DNA"/>
</dbReference>
<dbReference type="InterPro" id="IPR027417">
    <property type="entry name" value="P-loop_NTPase"/>
</dbReference>
<dbReference type="STRING" id="1121326.CLMAG_31240"/>
<dbReference type="CDD" id="cd00009">
    <property type="entry name" value="AAA"/>
    <property type="match status" value="1"/>
</dbReference>
<dbReference type="InterPro" id="IPR008533">
    <property type="entry name" value="DUF815"/>
</dbReference>
<reference evidence="2 3" key="1">
    <citation type="submission" date="2016-04" db="EMBL/GenBank/DDBJ databases">
        <title>Genome sequence of Clostridium magnum DSM 2767.</title>
        <authorList>
            <person name="Poehlein A."/>
            <person name="Uhlig R."/>
            <person name="Fischer R."/>
            <person name="Bahl H."/>
            <person name="Daniel R."/>
        </authorList>
    </citation>
    <scope>NUCLEOTIDE SEQUENCE [LARGE SCALE GENOMIC DNA]</scope>
    <source>
        <strain evidence="2 3">DSM 2767</strain>
    </source>
</reference>
<dbReference type="InterPro" id="IPR003593">
    <property type="entry name" value="AAA+_ATPase"/>
</dbReference>
<dbReference type="OrthoDB" id="9812140at2"/>
<gene>
    <name evidence="2" type="ORF">CLMAG_31240</name>
</gene>
<dbReference type="Gene3D" id="3.40.50.300">
    <property type="entry name" value="P-loop containing nucleotide triphosphate hydrolases"/>
    <property type="match status" value="1"/>
</dbReference>
<organism evidence="2 3">
    <name type="scientific">Clostridium magnum DSM 2767</name>
    <dbReference type="NCBI Taxonomy" id="1121326"/>
    <lineage>
        <taxon>Bacteria</taxon>
        <taxon>Bacillati</taxon>
        <taxon>Bacillota</taxon>
        <taxon>Clostridia</taxon>
        <taxon>Eubacteriales</taxon>
        <taxon>Clostridiaceae</taxon>
        <taxon>Clostridium</taxon>
    </lineage>
</organism>
<dbReference type="SUPFAM" id="SSF52540">
    <property type="entry name" value="P-loop containing nucleoside triphosphate hydrolases"/>
    <property type="match status" value="1"/>
</dbReference>
<evidence type="ECO:0000313" key="3">
    <source>
        <dbReference type="Proteomes" id="UP000076603"/>
    </source>
</evidence>
<proteinExistence type="predicted"/>
<dbReference type="SMART" id="SM00382">
    <property type="entry name" value="AAA"/>
    <property type="match status" value="1"/>
</dbReference>
<dbReference type="PANTHER" id="PTHR42935">
    <property type="entry name" value="SLR0930 PROTEIN"/>
    <property type="match status" value="1"/>
</dbReference>
<dbReference type="PATRIC" id="fig|1121326.3.peg.3151"/>
<dbReference type="Proteomes" id="UP000076603">
    <property type="component" value="Unassembled WGS sequence"/>
</dbReference>
<name>A0A161WI29_9CLOT</name>
<comment type="caution">
    <text evidence="2">The sequence shown here is derived from an EMBL/GenBank/DDBJ whole genome shotgun (WGS) entry which is preliminary data.</text>
</comment>
<feature type="domain" description="AAA+ ATPase" evidence="1">
    <location>
        <begin position="242"/>
        <end position="368"/>
    </location>
</feature>
<dbReference type="RefSeq" id="WP_066623983.1">
    <property type="nucleotide sequence ID" value="NZ_FQXL01000005.1"/>
</dbReference>
<evidence type="ECO:0000259" key="1">
    <source>
        <dbReference type="SMART" id="SM00382"/>
    </source>
</evidence>
<keyword evidence="3" id="KW-1185">Reference proteome</keyword>
<dbReference type="AlphaFoldDB" id="A0A161WI29"/>
<dbReference type="Pfam" id="PF05673">
    <property type="entry name" value="DUF815"/>
    <property type="match status" value="1"/>
</dbReference>
<evidence type="ECO:0000313" key="2">
    <source>
        <dbReference type="EMBL" id="KZL91365.1"/>
    </source>
</evidence>
<protein>
    <submittedName>
        <fullName evidence="2">ATPase family associated with various cellular activitie</fullName>
    </submittedName>
</protein>